<dbReference type="SMART" id="SM00342">
    <property type="entry name" value="HTH_ARAC"/>
    <property type="match status" value="1"/>
</dbReference>
<dbReference type="AlphaFoldDB" id="A0A738XCB9"/>
<keyword evidence="2" id="KW-0238">DNA-binding</keyword>
<dbReference type="InterPro" id="IPR020449">
    <property type="entry name" value="Tscrpt_reg_AraC-type_HTH"/>
</dbReference>
<dbReference type="NCBIfam" id="NF007633">
    <property type="entry name" value="PRK10296.1"/>
    <property type="match status" value="1"/>
</dbReference>
<dbReference type="PANTHER" id="PTHR43280">
    <property type="entry name" value="ARAC-FAMILY TRANSCRIPTIONAL REGULATOR"/>
    <property type="match status" value="1"/>
</dbReference>
<accession>A0A738XCB9</accession>
<dbReference type="GO" id="GO:0003700">
    <property type="term" value="F:DNA-binding transcription factor activity"/>
    <property type="evidence" value="ECO:0007669"/>
    <property type="project" value="InterPro"/>
</dbReference>
<dbReference type="InterPro" id="IPR013096">
    <property type="entry name" value="Cupin_2"/>
</dbReference>
<keyword evidence="3" id="KW-0804">Transcription</keyword>
<dbReference type="Pfam" id="PF07883">
    <property type="entry name" value="Cupin_2"/>
    <property type="match status" value="1"/>
</dbReference>
<reference evidence="5" key="1">
    <citation type="journal article" date="2018" name="Genome Biol.">
        <title>SKESA: strategic k-mer extension for scrupulous assemblies.</title>
        <authorList>
            <person name="Souvorov A."/>
            <person name="Agarwala R."/>
            <person name="Lipman D.J."/>
        </authorList>
    </citation>
    <scope>NUCLEOTIDE SEQUENCE</scope>
    <source>
        <strain evidence="5">13-3002</strain>
    </source>
</reference>
<dbReference type="InterPro" id="IPR011051">
    <property type="entry name" value="RmlC_Cupin_sf"/>
</dbReference>
<dbReference type="PROSITE" id="PS01124">
    <property type="entry name" value="HTH_ARAC_FAMILY_2"/>
    <property type="match status" value="1"/>
</dbReference>
<keyword evidence="1" id="KW-0805">Transcription regulation</keyword>
<dbReference type="EMBL" id="DAATNN010000004">
    <property type="protein sequence ID" value="HAE9261178.1"/>
    <property type="molecule type" value="Genomic_DNA"/>
</dbReference>
<evidence type="ECO:0000313" key="5">
    <source>
        <dbReference type="EMBL" id="HAE9261178.1"/>
    </source>
</evidence>
<evidence type="ECO:0000259" key="4">
    <source>
        <dbReference type="PROSITE" id="PS01124"/>
    </source>
</evidence>
<proteinExistence type="predicted"/>
<dbReference type="PROSITE" id="PS00041">
    <property type="entry name" value="HTH_ARAC_FAMILY_1"/>
    <property type="match status" value="1"/>
</dbReference>
<gene>
    <name evidence="5" type="primary">chbR</name>
    <name evidence="5" type="ORF">G4Y52_000818</name>
</gene>
<dbReference type="Gene3D" id="2.60.120.10">
    <property type="entry name" value="Jelly Rolls"/>
    <property type="match status" value="1"/>
</dbReference>
<dbReference type="SUPFAM" id="SSF46689">
    <property type="entry name" value="Homeodomain-like"/>
    <property type="match status" value="1"/>
</dbReference>
<dbReference type="PRINTS" id="PR00032">
    <property type="entry name" value="HTHARAC"/>
</dbReference>
<dbReference type="InterPro" id="IPR018060">
    <property type="entry name" value="HTH_AraC"/>
</dbReference>
<organism evidence="5">
    <name type="scientific">Salmonella enterica subsp. arizonae serovar 48:z4,z24:-</name>
    <dbReference type="NCBI Taxonomy" id="1967584"/>
    <lineage>
        <taxon>Bacteria</taxon>
        <taxon>Pseudomonadati</taxon>
        <taxon>Pseudomonadota</taxon>
        <taxon>Gammaproteobacteria</taxon>
        <taxon>Enterobacterales</taxon>
        <taxon>Enterobacteriaceae</taxon>
        <taxon>Salmonella</taxon>
    </lineage>
</organism>
<dbReference type="Gene3D" id="1.10.10.60">
    <property type="entry name" value="Homeodomain-like"/>
    <property type="match status" value="1"/>
</dbReference>
<sequence length="280" mass="33184">MMQLQVNATEIKTVYEQQLFNGKNFHVFIYNKTESVTGLHQHDYYEFTLVLTGRYYQEINGKRVLLERGDFVFIPVGSNHQSFYEFGATRILNVGISKRFFEQHYLPLLPFCFVASQVYRVNSTFLTYIETVIASLNFRGNGLDEFIEVVTFYIINRLRHYREEQVYDDIPQWLKETVEIMHDKSQFGENALENMVRLSAKSQEYLTRATRRYYSKTPMQIINEIRINFAKKQLEMTNYSVTDIAYEAGYSSPSLFIKTFKKMTSFTPNSYRKRLTEINE</sequence>
<dbReference type="SUPFAM" id="SSF51182">
    <property type="entry name" value="RmlC-like cupins"/>
    <property type="match status" value="1"/>
</dbReference>
<evidence type="ECO:0000256" key="3">
    <source>
        <dbReference type="ARBA" id="ARBA00023163"/>
    </source>
</evidence>
<feature type="domain" description="HTH araC/xylS-type" evidence="4">
    <location>
        <begin position="175"/>
        <end position="274"/>
    </location>
</feature>
<protein>
    <submittedName>
        <fullName evidence="5">Transcriptional regulator ChbR</fullName>
    </submittedName>
</protein>
<dbReference type="InterPro" id="IPR014710">
    <property type="entry name" value="RmlC-like_jellyroll"/>
</dbReference>
<dbReference type="InterPro" id="IPR009057">
    <property type="entry name" value="Homeodomain-like_sf"/>
</dbReference>
<comment type="caution">
    <text evidence="5">The sequence shown here is derived from an EMBL/GenBank/DDBJ whole genome shotgun (WGS) entry which is preliminary data.</text>
</comment>
<reference evidence="5" key="2">
    <citation type="submission" date="2018-07" db="EMBL/GenBank/DDBJ databases">
        <authorList>
            <consortium name="NCBI Pathogen Detection Project"/>
        </authorList>
    </citation>
    <scope>NUCLEOTIDE SEQUENCE</scope>
    <source>
        <strain evidence="5">13-3002</strain>
    </source>
</reference>
<dbReference type="InterPro" id="IPR018062">
    <property type="entry name" value="HTH_AraC-typ_CS"/>
</dbReference>
<name>A0A738XCB9_SALER</name>
<dbReference type="GO" id="GO:0043565">
    <property type="term" value="F:sequence-specific DNA binding"/>
    <property type="evidence" value="ECO:0007669"/>
    <property type="project" value="InterPro"/>
</dbReference>
<evidence type="ECO:0000256" key="1">
    <source>
        <dbReference type="ARBA" id="ARBA00023015"/>
    </source>
</evidence>
<dbReference type="PANTHER" id="PTHR43280:SF12">
    <property type="entry name" value="HTH-TYPE TRANSCRIPTIONAL REGULATOR CHBR"/>
    <property type="match status" value="1"/>
</dbReference>
<dbReference type="Pfam" id="PF12833">
    <property type="entry name" value="HTH_18"/>
    <property type="match status" value="1"/>
</dbReference>
<evidence type="ECO:0000256" key="2">
    <source>
        <dbReference type="ARBA" id="ARBA00023125"/>
    </source>
</evidence>